<name>A0A4R6RAZ8_9HYPH</name>
<dbReference type="SUPFAM" id="SSF141371">
    <property type="entry name" value="PilZ domain-like"/>
    <property type="match status" value="1"/>
</dbReference>
<dbReference type="EMBL" id="SNXY01000009">
    <property type="protein sequence ID" value="TDP83290.1"/>
    <property type="molecule type" value="Genomic_DNA"/>
</dbReference>
<protein>
    <recommendedName>
        <fullName evidence="1">PilZ domain-containing protein</fullName>
    </recommendedName>
</protein>
<sequence length="103" mass="12036">MTNVDDRRIALRKRTLRAAKIVFGDYRYTIDCVIRDRSETGARIRSPNAADAPNDFYLFETGQLLKCHVMWRRGDEMGLHFEGEPISVHESADPRLSRFRFMT</sequence>
<feature type="domain" description="PilZ" evidence="1">
    <location>
        <begin position="12"/>
        <end position="83"/>
    </location>
</feature>
<evidence type="ECO:0000313" key="3">
    <source>
        <dbReference type="Proteomes" id="UP000294547"/>
    </source>
</evidence>
<accession>A0A4R6RAZ8</accession>
<dbReference type="InterPro" id="IPR009875">
    <property type="entry name" value="PilZ_domain"/>
</dbReference>
<dbReference type="GO" id="GO:0035438">
    <property type="term" value="F:cyclic-di-GMP binding"/>
    <property type="evidence" value="ECO:0007669"/>
    <property type="project" value="InterPro"/>
</dbReference>
<evidence type="ECO:0000313" key="2">
    <source>
        <dbReference type="EMBL" id="TDP83290.1"/>
    </source>
</evidence>
<proteinExistence type="predicted"/>
<dbReference type="AlphaFoldDB" id="A0A4R6RAZ8"/>
<dbReference type="Pfam" id="PF07238">
    <property type="entry name" value="PilZ"/>
    <property type="match status" value="1"/>
</dbReference>
<evidence type="ECO:0000259" key="1">
    <source>
        <dbReference type="Pfam" id="PF07238"/>
    </source>
</evidence>
<comment type="caution">
    <text evidence="2">The sequence shown here is derived from an EMBL/GenBank/DDBJ whole genome shotgun (WGS) entry which is preliminary data.</text>
</comment>
<gene>
    <name evidence="2" type="ORF">EDD54_3249</name>
</gene>
<organism evidence="2 3">
    <name type="scientific">Oharaeibacter diazotrophicus</name>
    <dbReference type="NCBI Taxonomy" id="1920512"/>
    <lineage>
        <taxon>Bacteria</taxon>
        <taxon>Pseudomonadati</taxon>
        <taxon>Pseudomonadota</taxon>
        <taxon>Alphaproteobacteria</taxon>
        <taxon>Hyphomicrobiales</taxon>
        <taxon>Pleomorphomonadaceae</taxon>
        <taxon>Oharaeibacter</taxon>
    </lineage>
</organism>
<dbReference type="Proteomes" id="UP000294547">
    <property type="component" value="Unassembled WGS sequence"/>
</dbReference>
<reference evidence="2 3" key="1">
    <citation type="submission" date="2019-03" db="EMBL/GenBank/DDBJ databases">
        <title>Genomic Encyclopedia of Type Strains, Phase IV (KMG-IV): sequencing the most valuable type-strain genomes for metagenomic binning, comparative biology and taxonomic classification.</title>
        <authorList>
            <person name="Goeker M."/>
        </authorList>
    </citation>
    <scope>NUCLEOTIDE SEQUENCE [LARGE SCALE GENOMIC DNA]</scope>
    <source>
        <strain evidence="2 3">DSM 102969</strain>
    </source>
</reference>
<keyword evidence="3" id="KW-1185">Reference proteome</keyword>